<evidence type="ECO:0000313" key="3">
    <source>
        <dbReference type="Proteomes" id="UP000660110"/>
    </source>
</evidence>
<evidence type="ECO:0000256" key="1">
    <source>
        <dbReference type="SAM" id="MobiDB-lite"/>
    </source>
</evidence>
<organism evidence="2 3">
    <name type="scientific">Halobacillus andaensis</name>
    <dbReference type="NCBI Taxonomy" id="1176239"/>
    <lineage>
        <taxon>Bacteria</taxon>
        <taxon>Bacillati</taxon>
        <taxon>Bacillota</taxon>
        <taxon>Bacilli</taxon>
        <taxon>Bacillales</taxon>
        <taxon>Bacillaceae</taxon>
        <taxon>Halobacillus</taxon>
    </lineage>
</organism>
<dbReference type="Proteomes" id="UP000660110">
    <property type="component" value="Unassembled WGS sequence"/>
</dbReference>
<evidence type="ECO:0000313" key="2">
    <source>
        <dbReference type="EMBL" id="GGF22283.1"/>
    </source>
</evidence>
<comment type="caution">
    <text evidence="2">The sequence shown here is derived from an EMBL/GenBank/DDBJ whole genome shotgun (WGS) entry which is preliminary data.</text>
</comment>
<protein>
    <submittedName>
        <fullName evidence="2">Uncharacterized protein</fullName>
    </submittedName>
</protein>
<gene>
    <name evidence="2" type="ORF">GCM10010954_21390</name>
</gene>
<proteinExistence type="predicted"/>
<name>A0A917EYD6_HALAA</name>
<feature type="region of interest" description="Disordered" evidence="1">
    <location>
        <begin position="1"/>
        <end position="76"/>
    </location>
</feature>
<dbReference type="EMBL" id="BMEL01000002">
    <property type="protein sequence ID" value="GGF22283.1"/>
    <property type="molecule type" value="Genomic_DNA"/>
</dbReference>
<feature type="compositionally biased region" description="Acidic residues" evidence="1">
    <location>
        <begin position="17"/>
        <end position="27"/>
    </location>
</feature>
<accession>A0A917EYD6</accession>
<keyword evidence="3" id="KW-1185">Reference proteome</keyword>
<feature type="compositionally biased region" description="Acidic residues" evidence="1">
    <location>
        <begin position="36"/>
        <end position="76"/>
    </location>
</feature>
<reference evidence="2" key="2">
    <citation type="submission" date="2020-09" db="EMBL/GenBank/DDBJ databases">
        <authorList>
            <person name="Sun Q."/>
            <person name="Zhou Y."/>
        </authorList>
    </citation>
    <scope>NUCLEOTIDE SEQUENCE</scope>
    <source>
        <strain evidence="2">CGMCC 1.12153</strain>
    </source>
</reference>
<sequence length="205" mass="23322">MHYCSLHVQTEGKSETEPADSEEENTASEENKPKDEESDESDAEDTEENETPSEETNDDDSEDTYEKEEQALDEYSSEEIEYARVWRQLGPNQDIEELSVQHIPAGTPLNPDEEISLDYPEDVVQLRGSRLVDGEGVIYSGNGDGTINVYDVPIRWYGGLSRPDHLDDDAIREDMEDMINNTEEVYVEPGNDEEIINIIEKINMQ</sequence>
<reference evidence="2" key="1">
    <citation type="journal article" date="2014" name="Int. J. Syst. Evol. Microbiol.">
        <title>Complete genome sequence of Corynebacterium casei LMG S-19264T (=DSM 44701T), isolated from a smear-ripened cheese.</title>
        <authorList>
            <consortium name="US DOE Joint Genome Institute (JGI-PGF)"/>
            <person name="Walter F."/>
            <person name="Albersmeier A."/>
            <person name="Kalinowski J."/>
            <person name="Ruckert C."/>
        </authorList>
    </citation>
    <scope>NUCLEOTIDE SEQUENCE</scope>
    <source>
        <strain evidence="2">CGMCC 1.12153</strain>
    </source>
</reference>
<dbReference type="RefSeq" id="WP_188377472.1">
    <property type="nucleotide sequence ID" value="NZ_BMEL01000002.1"/>
</dbReference>
<dbReference type="AlphaFoldDB" id="A0A917EYD6"/>